<comment type="pathway">
    <text evidence="8">Amino-acid biosynthesis; L-threonine biosynthesis; L-threonine from L-aspartate: step 1/5.</text>
</comment>
<dbReference type="GO" id="GO:0009090">
    <property type="term" value="P:homoserine biosynthetic process"/>
    <property type="evidence" value="ECO:0007669"/>
    <property type="project" value="TreeGrafter"/>
</dbReference>
<dbReference type="EC" id="2.7.2.4" evidence="2"/>
<sequence>PFPRLQALDLALHKHKIDWRLFGRMLLQRRTLCSGVASCSQSVPVLLPVFPSLNAPFATLPSAGLRTSPWLCEWYRRLDRLTVLAKGAAVEAPRHHQTPGQGVSKVNVIYKFGGSSVRDAERMREVADIVGSFPQYLPCVVLSAMGKTTNMLLECGDLALKTKTENISNLTPLKNIRKLHLDTCDDLGIEPVVRSEVERLINELEQLLIGISIMQDLTPRAKDSLVSFGERLATRIFASYLRTKGVPARQHDAWDLGLTTTDDFTNADVIYEASLPAIAAALAPKPGQPVEIPIVTGFLGRGQLSGAITTLGRGGSDLTATVLGAALELPEVQVWKDVDGVLTSDPRIVPSTRPVTELTFEEATELAYFGAQVLHPQAMQPAIRSGKMNVRVKNSYNREAAGTIISAARDMSCTVVTSIVLKSNVTLVDIISSRMMGQYGFLATVFDTFRRHKISVDVVATSEVSVSLTLDPKKIAGAPDDELSQVQHELGMMAAVSFRKGLAIISLICNVEKTSEILMRAFSVFQREGINVLMMSQGASKTNISLVVDGSRGTEAVQVLHREFFDGPSVCSITGLPLSQGVSVGLGNNGSSNGDHSNN</sequence>
<dbReference type="Pfam" id="PF22468">
    <property type="entry name" value="ACT_9"/>
    <property type="match status" value="2"/>
</dbReference>
<evidence type="ECO:0000256" key="6">
    <source>
        <dbReference type="ARBA" id="ARBA00022777"/>
    </source>
</evidence>
<evidence type="ECO:0000256" key="1">
    <source>
        <dbReference type="ARBA" id="ARBA00010122"/>
    </source>
</evidence>
<keyword evidence="5" id="KW-0547">Nucleotide-binding</keyword>
<dbReference type="InterPro" id="IPR045865">
    <property type="entry name" value="ACT-like_dom_sf"/>
</dbReference>
<dbReference type="PROSITE" id="PS51671">
    <property type="entry name" value="ACT"/>
    <property type="match status" value="1"/>
</dbReference>
<comment type="pathway">
    <text evidence="8">Amino-acid biosynthesis; L-lysine biosynthesis via DAP pathway; (S)-tetrahydrodipicolinate from L-aspartate: step 1/4.</text>
</comment>
<comment type="pathway">
    <text evidence="8">Amino-acid biosynthesis; L-methionine biosynthesis via de novo pathway; L-homoserine from L-aspartate: step 1/3.</text>
</comment>
<evidence type="ECO:0000313" key="11">
    <source>
        <dbReference type="Proteomes" id="UP000722791"/>
    </source>
</evidence>
<evidence type="ECO:0000256" key="8">
    <source>
        <dbReference type="RuleBase" id="RU004249"/>
    </source>
</evidence>
<evidence type="ECO:0000256" key="4">
    <source>
        <dbReference type="ARBA" id="ARBA00022697"/>
    </source>
</evidence>
<dbReference type="InterPro" id="IPR001048">
    <property type="entry name" value="Asp/Glu/Uridylate_kinase"/>
</dbReference>
<dbReference type="UniPathway" id="UPA00050">
    <property type="reaction ID" value="UER00461"/>
</dbReference>
<dbReference type="GO" id="GO:0005524">
    <property type="term" value="F:ATP binding"/>
    <property type="evidence" value="ECO:0007669"/>
    <property type="project" value="UniProtKB-KW"/>
</dbReference>
<dbReference type="Gene3D" id="3.30.70.260">
    <property type="match status" value="2"/>
</dbReference>
<feature type="non-terminal residue" evidence="10">
    <location>
        <position position="599"/>
    </location>
</feature>
<dbReference type="Gene3D" id="3.40.1160.10">
    <property type="entry name" value="Acetylglutamate kinase-like"/>
    <property type="match status" value="1"/>
</dbReference>
<keyword evidence="4" id="KW-0791">Threonine biosynthesis</keyword>
<dbReference type="Proteomes" id="UP000722791">
    <property type="component" value="Unassembled WGS sequence"/>
</dbReference>
<evidence type="ECO:0000313" key="10">
    <source>
        <dbReference type="EMBL" id="GIM15422.1"/>
    </source>
</evidence>
<dbReference type="Gene3D" id="1.20.120.1320">
    <property type="entry name" value="Aspartokinase, catalytic domain"/>
    <property type="match status" value="1"/>
</dbReference>
<dbReference type="NCBIfam" id="TIGR00657">
    <property type="entry name" value="asp_kinases"/>
    <property type="match status" value="1"/>
</dbReference>
<organism evidence="10 11">
    <name type="scientific">Volvox reticuliferus</name>
    <dbReference type="NCBI Taxonomy" id="1737510"/>
    <lineage>
        <taxon>Eukaryota</taxon>
        <taxon>Viridiplantae</taxon>
        <taxon>Chlorophyta</taxon>
        <taxon>core chlorophytes</taxon>
        <taxon>Chlorophyceae</taxon>
        <taxon>CS clade</taxon>
        <taxon>Chlamydomonadales</taxon>
        <taxon>Volvocaceae</taxon>
        <taxon>Volvox</taxon>
    </lineage>
</organism>
<evidence type="ECO:0000256" key="7">
    <source>
        <dbReference type="ARBA" id="ARBA00022840"/>
    </source>
</evidence>
<dbReference type="GO" id="GO:0009088">
    <property type="term" value="P:threonine biosynthetic process"/>
    <property type="evidence" value="ECO:0007669"/>
    <property type="project" value="UniProtKB-UniPathway"/>
</dbReference>
<dbReference type="FunFam" id="1.20.120.1320:FF:000001">
    <property type="entry name" value="Aspartokinase"/>
    <property type="match status" value="1"/>
</dbReference>
<accession>A0A8J4LXZ7</accession>
<gene>
    <name evidence="10" type="ORF">Vretimale_18193</name>
</gene>
<dbReference type="PANTHER" id="PTHR21499">
    <property type="entry name" value="ASPARTATE KINASE"/>
    <property type="match status" value="1"/>
</dbReference>
<protein>
    <recommendedName>
        <fullName evidence="2">aspartate kinase</fullName>
        <ecNumber evidence="2">2.7.2.4</ecNumber>
    </recommendedName>
</protein>
<keyword evidence="7" id="KW-0067">ATP-binding</keyword>
<dbReference type="GO" id="GO:0009089">
    <property type="term" value="P:lysine biosynthetic process via diaminopimelate"/>
    <property type="evidence" value="ECO:0007669"/>
    <property type="project" value="UniProtKB-UniPathway"/>
</dbReference>
<reference evidence="10" key="1">
    <citation type="journal article" date="2021" name="Proc. Natl. Acad. Sci. U.S.A.">
        <title>Three genomes in the algal genus Volvox reveal the fate of a haploid sex-determining region after a transition to homothallism.</title>
        <authorList>
            <person name="Yamamoto K."/>
            <person name="Hamaji T."/>
            <person name="Kawai-Toyooka H."/>
            <person name="Matsuzaki R."/>
            <person name="Takahashi F."/>
            <person name="Nishimura Y."/>
            <person name="Kawachi M."/>
            <person name="Noguchi H."/>
            <person name="Minakuchi Y."/>
            <person name="Umen J.G."/>
            <person name="Toyoda A."/>
            <person name="Nozaki H."/>
        </authorList>
    </citation>
    <scope>NUCLEOTIDE SEQUENCE</scope>
    <source>
        <strain evidence="10">NIES-3785</strain>
    </source>
</reference>
<dbReference type="InterPro" id="IPR002912">
    <property type="entry name" value="ACT_dom"/>
</dbReference>
<dbReference type="InterPro" id="IPR036393">
    <property type="entry name" value="AceGlu_kinase-like_sf"/>
</dbReference>
<dbReference type="PANTHER" id="PTHR21499:SF59">
    <property type="entry name" value="ASPARTOKINASE"/>
    <property type="match status" value="1"/>
</dbReference>
<dbReference type="AlphaFoldDB" id="A0A8J4LXZ7"/>
<dbReference type="EMBL" id="BNCQ01000065">
    <property type="protein sequence ID" value="GIM15422.1"/>
    <property type="molecule type" value="Genomic_DNA"/>
</dbReference>
<dbReference type="GO" id="GO:0004072">
    <property type="term" value="F:aspartate kinase activity"/>
    <property type="evidence" value="ECO:0007669"/>
    <property type="project" value="UniProtKB-EC"/>
</dbReference>
<keyword evidence="6" id="KW-0418">Kinase</keyword>
<keyword evidence="3" id="KW-0808">Transferase</keyword>
<feature type="domain" description="ACT" evidence="9">
    <location>
        <begin position="506"/>
        <end position="578"/>
    </location>
</feature>
<dbReference type="InterPro" id="IPR042199">
    <property type="entry name" value="AsparK_Bifunc_asparK/hSer_DH"/>
</dbReference>
<proteinExistence type="inferred from homology"/>
<dbReference type="GO" id="GO:0009570">
    <property type="term" value="C:chloroplast stroma"/>
    <property type="evidence" value="ECO:0007669"/>
    <property type="project" value="TreeGrafter"/>
</dbReference>
<dbReference type="PROSITE" id="PS00324">
    <property type="entry name" value="ASPARTOKINASE"/>
    <property type="match status" value="1"/>
</dbReference>
<dbReference type="InterPro" id="IPR018042">
    <property type="entry name" value="Aspartate_kinase_CS"/>
</dbReference>
<dbReference type="UniPathway" id="UPA00051">
    <property type="reaction ID" value="UER00462"/>
</dbReference>
<dbReference type="UniPathway" id="UPA00034">
    <property type="reaction ID" value="UER00015"/>
</dbReference>
<dbReference type="SUPFAM" id="SSF55021">
    <property type="entry name" value="ACT-like"/>
    <property type="match status" value="2"/>
</dbReference>
<evidence type="ECO:0000256" key="5">
    <source>
        <dbReference type="ARBA" id="ARBA00022741"/>
    </source>
</evidence>
<dbReference type="GO" id="GO:0005829">
    <property type="term" value="C:cytosol"/>
    <property type="evidence" value="ECO:0007669"/>
    <property type="project" value="TreeGrafter"/>
</dbReference>
<dbReference type="SUPFAM" id="SSF53633">
    <property type="entry name" value="Carbamate kinase-like"/>
    <property type="match status" value="1"/>
</dbReference>
<evidence type="ECO:0000256" key="3">
    <source>
        <dbReference type="ARBA" id="ARBA00022679"/>
    </source>
</evidence>
<dbReference type="InterPro" id="IPR054352">
    <property type="entry name" value="ACT_Aspartokinase"/>
</dbReference>
<dbReference type="Pfam" id="PF00696">
    <property type="entry name" value="AA_kinase"/>
    <property type="match status" value="1"/>
</dbReference>
<evidence type="ECO:0000256" key="2">
    <source>
        <dbReference type="ARBA" id="ARBA00013059"/>
    </source>
</evidence>
<comment type="similarity">
    <text evidence="1">Belongs to the aspartokinase family.</text>
</comment>
<dbReference type="InterPro" id="IPR001341">
    <property type="entry name" value="Asp_kinase"/>
</dbReference>
<comment type="caution">
    <text evidence="10">The sequence shown here is derived from an EMBL/GenBank/DDBJ whole genome shotgun (WGS) entry which is preliminary data.</text>
</comment>
<keyword evidence="8" id="KW-0028">Amino-acid biosynthesis</keyword>
<name>A0A8J4LXZ7_9CHLO</name>
<evidence type="ECO:0000259" key="9">
    <source>
        <dbReference type="PROSITE" id="PS51671"/>
    </source>
</evidence>